<organism evidence="1 2">
    <name type="scientific">Drosophila simulans</name>
    <name type="common">Fruit fly</name>
    <dbReference type="NCBI Taxonomy" id="7240"/>
    <lineage>
        <taxon>Eukaryota</taxon>
        <taxon>Metazoa</taxon>
        <taxon>Ecdysozoa</taxon>
        <taxon>Arthropoda</taxon>
        <taxon>Hexapoda</taxon>
        <taxon>Insecta</taxon>
        <taxon>Pterygota</taxon>
        <taxon>Neoptera</taxon>
        <taxon>Endopterygota</taxon>
        <taxon>Diptera</taxon>
        <taxon>Brachycera</taxon>
        <taxon>Muscomorpha</taxon>
        <taxon>Ephydroidea</taxon>
        <taxon>Drosophilidae</taxon>
        <taxon>Drosophila</taxon>
        <taxon>Sophophora</taxon>
    </lineage>
</organism>
<accession>B4QPJ2</accession>
<protein>
    <submittedName>
        <fullName evidence="1">GD13766</fullName>
    </submittedName>
</protein>
<keyword evidence="2" id="KW-1185">Reference proteome</keyword>
<proteinExistence type="predicted"/>
<sequence>MAKDDAVPKPKRKCPEIITDCNLNSEIHFTGPRMRWMLMQMIGNGDVDGDGVGDPLAPPFGGRMMVMSVGDDADENEDGDVREWGVFGLDCAFDKVKLFDVRARGLIEADLMRPEDKQRPRT</sequence>
<gene>
    <name evidence="1" type="primary">Dsim\GD13766</name>
    <name evidence="1" type="ORF">Dsim_GD13766</name>
</gene>
<dbReference type="EMBL" id="CM000363">
    <property type="protein sequence ID" value="EDX09085.1"/>
    <property type="molecule type" value="Genomic_DNA"/>
</dbReference>
<reference evidence="1 2" key="1">
    <citation type="journal article" date="2007" name="Nature">
        <title>Evolution of genes and genomes on the Drosophila phylogeny.</title>
        <authorList>
            <consortium name="Drosophila 12 Genomes Consortium"/>
            <person name="Clark A.G."/>
            <person name="Eisen M.B."/>
            <person name="Smith D.R."/>
            <person name="Bergman C.M."/>
            <person name="Oliver B."/>
            <person name="Markow T.A."/>
            <person name="Kaufman T.C."/>
            <person name="Kellis M."/>
            <person name="Gelbart W."/>
            <person name="Iyer V.N."/>
            <person name="Pollard D.A."/>
            <person name="Sackton T.B."/>
            <person name="Larracuente A.M."/>
            <person name="Singh N.D."/>
            <person name="Abad J.P."/>
            <person name="Abt D.N."/>
            <person name="Adryan B."/>
            <person name="Aguade M."/>
            <person name="Akashi H."/>
            <person name="Anderson W.W."/>
            <person name="Aquadro C.F."/>
            <person name="Ardell D.H."/>
            <person name="Arguello R."/>
            <person name="Artieri C.G."/>
            <person name="Barbash D.A."/>
            <person name="Barker D."/>
            <person name="Barsanti P."/>
            <person name="Batterham P."/>
            <person name="Batzoglou S."/>
            <person name="Begun D."/>
            <person name="Bhutkar A."/>
            <person name="Blanco E."/>
            <person name="Bosak S.A."/>
            <person name="Bradley R.K."/>
            <person name="Brand A.D."/>
            <person name="Brent M.R."/>
            <person name="Brooks A.N."/>
            <person name="Brown R.H."/>
            <person name="Butlin R.K."/>
            <person name="Caggese C."/>
            <person name="Calvi B.R."/>
            <person name="Bernardo de Carvalho A."/>
            <person name="Caspi A."/>
            <person name="Castrezana S."/>
            <person name="Celniker S.E."/>
            <person name="Chang J.L."/>
            <person name="Chapple C."/>
            <person name="Chatterji S."/>
            <person name="Chinwalla A."/>
            <person name="Civetta A."/>
            <person name="Clifton S.W."/>
            <person name="Comeron J.M."/>
            <person name="Costello J.C."/>
            <person name="Coyne J.A."/>
            <person name="Daub J."/>
            <person name="David R.G."/>
            <person name="Delcher A.L."/>
            <person name="Delehaunty K."/>
            <person name="Do C.B."/>
            <person name="Ebling H."/>
            <person name="Edwards K."/>
            <person name="Eickbush T."/>
            <person name="Evans J.D."/>
            <person name="Filipski A."/>
            <person name="Findeiss S."/>
            <person name="Freyhult E."/>
            <person name="Fulton L."/>
            <person name="Fulton R."/>
            <person name="Garcia A.C."/>
            <person name="Gardiner A."/>
            <person name="Garfield D.A."/>
            <person name="Garvin B.E."/>
            <person name="Gibson G."/>
            <person name="Gilbert D."/>
            <person name="Gnerre S."/>
            <person name="Godfrey J."/>
            <person name="Good R."/>
            <person name="Gotea V."/>
            <person name="Gravely B."/>
            <person name="Greenberg A.J."/>
            <person name="Griffiths-Jones S."/>
            <person name="Gross S."/>
            <person name="Guigo R."/>
            <person name="Gustafson E.A."/>
            <person name="Haerty W."/>
            <person name="Hahn M.W."/>
            <person name="Halligan D.L."/>
            <person name="Halpern A.L."/>
            <person name="Halter G.M."/>
            <person name="Han M.V."/>
            <person name="Heger A."/>
            <person name="Hillier L."/>
            <person name="Hinrichs A.S."/>
            <person name="Holmes I."/>
            <person name="Hoskins R.A."/>
            <person name="Hubisz M.J."/>
            <person name="Hultmark D."/>
            <person name="Huntley M.A."/>
            <person name="Jaffe D.B."/>
            <person name="Jagadeeshan S."/>
            <person name="Jeck W.R."/>
            <person name="Johnson J."/>
            <person name="Jones C.D."/>
            <person name="Jordan W.C."/>
            <person name="Karpen G.H."/>
            <person name="Kataoka E."/>
            <person name="Keightley P.D."/>
            <person name="Kheradpour P."/>
            <person name="Kirkness E.F."/>
            <person name="Koerich L.B."/>
            <person name="Kristiansen K."/>
            <person name="Kudrna D."/>
            <person name="Kulathinal R.J."/>
            <person name="Kumar S."/>
            <person name="Kwok R."/>
            <person name="Lander E."/>
            <person name="Langley C.H."/>
            <person name="Lapoint R."/>
            <person name="Lazzaro B.P."/>
            <person name="Lee S.J."/>
            <person name="Levesque L."/>
            <person name="Li R."/>
            <person name="Lin C.F."/>
            <person name="Lin M.F."/>
            <person name="Lindblad-Toh K."/>
            <person name="Llopart A."/>
            <person name="Long M."/>
            <person name="Low L."/>
            <person name="Lozovsky E."/>
            <person name="Lu J."/>
            <person name="Luo M."/>
            <person name="Machado C.A."/>
            <person name="Makalowski W."/>
            <person name="Marzo M."/>
            <person name="Matsuda M."/>
            <person name="Matzkin L."/>
            <person name="McAllister B."/>
            <person name="McBride C.S."/>
            <person name="McKernan B."/>
            <person name="McKernan K."/>
            <person name="Mendez-Lago M."/>
            <person name="Minx P."/>
            <person name="Mollenhauer M.U."/>
            <person name="Montooth K."/>
            <person name="Mount S.M."/>
            <person name="Mu X."/>
            <person name="Myers E."/>
            <person name="Negre B."/>
            <person name="Newfeld S."/>
            <person name="Nielsen R."/>
            <person name="Noor M.A."/>
            <person name="O'Grady P."/>
            <person name="Pachter L."/>
            <person name="Papaceit M."/>
            <person name="Parisi M.J."/>
            <person name="Parisi M."/>
            <person name="Parts L."/>
            <person name="Pedersen J.S."/>
            <person name="Pesole G."/>
            <person name="Phillippy A.M."/>
            <person name="Ponting C.P."/>
            <person name="Pop M."/>
            <person name="Porcelli D."/>
            <person name="Powell J.R."/>
            <person name="Prohaska S."/>
            <person name="Pruitt K."/>
            <person name="Puig M."/>
            <person name="Quesneville H."/>
            <person name="Ram K.R."/>
            <person name="Rand D."/>
            <person name="Rasmussen M.D."/>
            <person name="Reed L.K."/>
            <person name="Reenan R."/>
            <person name="Reily A."/>
            <person name="Remington K.A."/>
            <person name="Rieger T.T."/>
            <person name="Ritchie M.G."/>
            <person name="Robin C."/>
            <person name="Rogers Y.H."/>
            <person name="Rohde C."/>
            <person name="Rozas J."/>
            <person name="Rubenfield M.J."/>
            <person name="Ruiz A."/>
            <person name="Russo S."/>
            <person name="Salzberg S.L."/>
            <person name="Sanchez-Gracia A."/>
            <person name="Saranga D.J."/>
            <person name="Sato H."/>
            <person name="Schaeffer S.W."/>
            <person name="Schatz M.C."/>
            <person name="Schlenke T."/>
            <person name="Schwartz R."/>
            <person name="Segarra C."/>
            <person name="Singh R.S."/>
            <person name="Sirot L."/>
            <person name="Sirota M."/>
            <person name="Sisneros N.B."/>
            <person name="Smith C.D."/>
            <person name="Smith T.F."/>
            <person name="Spieth J."/>
            <person name="Stage D.E."/>
            <person name="Stark A."/>
            <person name="Stephan W."/>
            <person name="Strausberg R.L."/>
            <person name="Strempel S."/>
            <person name="Sturgill D."/>
            <person name="Sutton G."/>
            <person name="Sutton G.G."/>
            <person name="Tao W."/>
            <person name="Teichmann S."/>
            <person name="Tobari Y.N."/>
            <person name="Tomimura Y."/>
            <person name="Tsolas J.M."/>
            <person name="Valente V.L."/>
            <person name="Venter E."/>
            <person name="Venter J.C."/>
            <person name="Vicario S."/>
            <person name="Vieira F.G."/>
            <person name="Vilella A.J."/>
            <person name="Villasante A."/>
            <person name="Walenz B."/>
            <person name="Wang J."/>
            <person name="Wasserman M."/>
            <person name="Watts T."/>
            <person name="Wilson D."/>
            <person name="Wilson R.K."/>
            <person name="Wing R.A."/>
            <person name="Wolfner M.F."/>
            <person name="Wong A."/>
            <person name="Wong G.K."/>
            <person name="Wu C.I."/>
            <person name="Wu G."/>
            <person name="Yamamoto D."/>
            <person name="Yang H.P."/>
            <person name="Yang S.P."/>
            <person name="Yorke J.A."/>
            <person name="Yoshida K."/>
            <person name="Zdobnov E."/>
            <person name="Zhang P."/>
            <person name="Zhang Y."/>
            <person name="Zimin A.V."/>
            <person name="Baldwin J."/>
            <person name="Abdouelleil A."/>
            <person name="Abdulkadir J."/>
            <person name="Abebe A."/>
            <person name="Abera B."/>
            <person name="Abreu J."/>
            <person name="Acer S.C."/>
            <person name="Aftuck L."/>
            <person name="Alexander A."/>
            <person name="An P."/>
            <person name="Anderson E."/>
            <person name="Anderson S."/>
            <person name="Arachi H."/>
            <person name="Azer M."/>
            <person name="Bachantsang P."/>
            <person name="Barry A."/>
            <person name="Bayul T."/>
            <person name="Berlin A."/>
            <person name="Bessette D."/>
            <person name="Bloom T."/>
            <person name="Blye J."/>
            <person name="Boguslavskiy L."/>
            <person name="Bonnet C."/>
            <person name="Boukhgalter B."/>
            <person name="Bourzgui I."/>
            <person name="Brown A."/>
            <person name="Cahill P."/>
            <person name="Channer S."/>
            <person name="Cheshatsang Y."/>
            <person name="Chuda L."/>
            <person name="Citroen M."/>
            <person name="Collymore A."/>
            <person name="Cooke P."/>
            <person name="Costello M."/>
            <person name="D'Aco K."/>
            <person name="Daza R."/>
            <person name="De Haan G."/>
            <person name="DeGray S."/>
            <person name="DeMaso C."/>
            <person name="Dhargay N."/>
            <person name="Dooley K."/>
            <person name="Dooley E."/>
            <person name="Doricent M."/>
            <person name="Dorje P."/>
            <person name="Dorjee K."/>
            <person name="Dupes A."/>
            <person name="Elong R."/>
            <person name="Falk J."/>
            <person name="Farina A."/>
            <person name="Faro S."/>
            <person name="Ferguson D."/>
            <person name="Fisher S."/>
            <person name="Foley C.D."/>
            <person name="Franke A."/>
            <person name="Friedrich D."/>
            <person name="Gadbois L."/>
            <person name="Gearin G."/>
            <person name="Gearin C.R."/>
            <person name="Giannoukos G."/>
            <person name="Goode T."/>
            <person name="Graham J."/>
            <person name="Grandbois E."/>
            <person name="Grewal S."/>
            <person name="Gyaltsen K."/>
            <person name="Hafez N."/>
            <person name="Hagos B."/>
            <person name="Hall J."/>
            <person name="Henson C."/>
            <person name="Hollinger A."/>
            <person name="Honan T."/>
            <person name="Huard M.D."/>
            <person name="Hughes L."/>
            <person name="Hurhula B."/>
            <person name="Husby M.E."/>
            <person name="Kamat A."/>
            <person name="Kanga B."/>
            <person name="Kashin S."/>
            <person name="Khazanovich D."/>
            <person name="Kisner P."/>
            <person name="Lance K."/>
            <person name="Lara M."/>
            <person name="Lee W."/>
            <person name="Lennon N."/>
            <person name="Letendre F."/>
            <person name="LeVine R."/>
            <person name="Lipovsky A."/>
            <person name="Liu X."/>
            <person name="Liu J."/>
            <person name="Liu S."/>
            <person name="Lokyitsang T."/>
            <person name="Lokyitsang Y."/>
            <person name="Lubonja R."/>
            <person name="Lui A."/>
            <person name="MacDonald P."/>
            <person name="Magnisalis V."/>
            <person name="Maru K."/>
            <person name="Matthews C."/>
            <person name="McCusker W."/>
            <person name="McDonough S."/>
            <person name="Mehta T."/>
            <person name="Meldrim J."/>
            <person name="Meneus L."/>
            <person name="Mihai O."/>
            <person name="Mihalev A."/>
            <person name="Mihova T."/>
            <person name="Mittelman R."/>
            <person name="Mlenga V."/>
            <person name="Montmayeur A."/>
            <person name="Mulrain L."/>
            <person name="Navidi A."/>
            <person name="Naylor J."/>
            <person name="Negash T."/>
            <person name="Nguyen T."/>
            <person name="Nguyen N."/>
            <person name="Nicol R."/>
            <person name="Norbu C."/>
            <person name="Norbu N."/>
            <person name="Novod N."/>
            <person name="O'Neill B."/>
            <person name="Osman S."/>
            <person name="Markiewicz E."/>
            <person name="Oyono O.L."/>
            <person name="Patti C."/>
            <person name="Phunkhang P."/>
            <person name="Pierre F."/>
            <person name="Priest M."/>
            <person name="Raghuraman S."/>
            <person name="Rege F."/>
            <person name="Reyes R."/>
            <person name="Rise C."/>
            <person name="Rogov P."/>
            <person name="Ross K."/>
            <person name="Ryan E."/>
            <person name="Settipalli S."/>
            <person name="Shea T."/>
            <person name="Sherpa N."/>
            <person name="Shi L."/>
            <person name="Shih D."/>
            <person name="Sparrow T."/>
            <person name="Spaulding J."/>
            <person name="Stalker J."/>
            <person name="Stange-Thomann N."/>
            <person name="Stavropoulos S."/>
            <person name="Stone C."/>
            <person name="Strader C."/>
            <person name="Tesfaye S."/>
            <person name="Thomson T."/>
            <person name="Thoulutsang Y."/>
            <person name="Thoulutsang D."/>
            <person name="Topham K."/>
            <person name="Topping I."/>
            <person name="Tsamla T."/>
            <person name="Vassiliev H."/>
            <person name="Vo A."/>
            <person name="Wangchuk T."/>
            <person name="Wangdi T."/>
            <person name="Weiand M."/>
            <person name="Wilkinson J."/>
            <person name="Wilson A."/>
            <person name="Yadav S."/>
            <person name="Young G."/>
            <person name="Yu Q."/>
            <person name="Zembek L."/>
            <person name="Zhong D."/>
            <person name="Zimmer A."/>
            <person name="Zwirko Z."/>
            <person name="Jaffe D.B."/>
            <person name="Alvarez P."/>
            <person name="Brockman W."/>
            <person name="Butler J."/>
            <person name="Chin C."/>
            <person name="Gnerre S."/>
            <person name="Grabherr M."/>
            <person name="Kleber M."/>
            <person name="Mauceli E."/>
            <person name="MacCallum I."/>
        </authorList>
    </citation>
    <scope>NUCLEOTIDE SEQUENCE [LARGE SCALE GENOMIC DNA]</scope>
    <source>
        <strain evidence="2">white501</strain>
    </source>
</reference>
<dbReference type="HOGENOM" id="CLU_164985_0_0_1"/>
<evidence type="ECO:0000313" key="2">
    <source>
        <dbReference type="Proteomes" id="UP000000304"/>
    </source>
</evidence>
<dbReference type="OMA" id="LMQMIGN"/>
<dbReference type="AlphaFoldDB" id="B4QPJ2"/>
<evidence type="ECO:0000313" key="1">
    <source>
        <dbReference type="EMBL" id="EDX09085.1"/>
    </source>
</evidence>
<dbReference type="PhylomeDB" id="B4QPJ2"/>
<name>B4QPJ2_DROSI</name>
<dbReference type="Proteomes" id="UP000000304">
    <property type="component" value="Chromosome 3L"/>
</dbReference>